<feature type="transmembrane region" description="Helical" evidence="1">
    <location>
        <begin position="91"/>
        <end position="109"/>
    </location>
</feature>
<keyword evidence="1" id="KW-0472">Membrane</keyword>
<dbReference type="OrthoDB" id="3831188at2"/>
<dbReference type="Proteomes" id="UP000294508">
    <property type="component" value="Unassembled WGS sequence"/>
</dbReference>
<feature type="transmembrane region" description="Helical" evidence="1">
    <location>
        <begin position="22"/>
        <end position="39"/>
    </location>
</feature>
<feature type="transmembrane region" description="Helical" evidence="1">
    <location>
        <begin position="115"/>
        <end position="135"/>
    </location>
</feature>
<accession>A0A4R2HAR7</accession>
<dbReference type="AlphaFoldDB" id="A0A4R2HAR7"/>
<reference evidence="2 3" key="1">
    <citation type="journal article" date="2015" name="Stand. Genomic Sci.">
        <title>Genomic Encyclopedia of Bacterial and Archaeal Type Strains, Phase III: the genomes of soil and plant-associated and newly described type strains.</title>
        <authorList>
            <person name="Whitman W.B."/>
            <person name="Woyke T."/>
            <person name="Klenk H.P."/>
            <person name="Zhou Y."/>
            <person name="Lilburn T.G."/>
            <person name="Beck B.J."/>
            <person name="De Vos P."/>
            <person name="Vandamme P."/>
            <person name="Eisen J.A."/>
            <person name="Garrity G."/>
            <person name="Hugenholtz P."/>
            <person name="Kyrpides N.C."/>
        </authorList>
    </citation>
    <scope>NUCLEOTIDE SEQUENCE [LARGE SCALE GENOMIC DNA]</scope>
    <source>
        <strain evidence="2 3">VKM Ac-2572</strain>
    </source>
</reference>
<organism evidence="2 3">
    <name type="scientific">Kribbella steppae</name>
    <dbReference type="NCBI Taxonomy" id="2512223"/>
    <lineage>
        <taxon>Bacteria</taxon>
        <taxon>Bacillati</taxon>
        <taxon>Actinomycetota</taxon>
        <taxon>Actinomycetes</taxon>
        <taxon>Propionibacteriales</taxon>
        <taxon>Kribbellaceae</taxon>
        <taxon>Kribbella</taxon>
    </lineage>
</organism>
<dbReference type="RefSeq" id="WP_132211465.1">
    <property type="nucleotide sequence ID" value="NZ_SLWN01000008.1"/>
</dbReference>
<feature type="transmembrane region" description="Helical" evidence="1">
    <location>
        <begin position="51"/>
        <end position="71"/>
    </location>
</feature>
<keyword evidence="1" id="KW-0812">Transmembrane</keyword>
<proteinExistence type="predicted"/>
<comment type="caution">
    <text evidence="2">The sequence shown here is derived from an EMBL/GenBank/DDBJ whole genome shotgun (WGS) entry which is preliminary data.</text>
</comment>
<sequence length="140" mass="14601">MAAPTPDPAPDPDRARRTAGRLLGGCAALTAMVGLFLLADVLREGVDQYGVAAWLGVVVTGLCVLALIALYGACTLNRATVHTRVIGRLDLFQVSTVVVLVAITAGIIIPTRNTTALALLLPWGITYWVHGLGAVTSDEP</sequence>
<keyword evidence="3" id="KW-1185">Reference proteome</keyword>
<dbReference type="EMBL" id="SLWN01000008">
    <property type="protein sequence ID" value="TCO24637.1"/>
    <property type="molecule type" value="Genomic_DNA"/>
</dbReference>
<protein>
    <submittedName>
        <fullName evidence="2">Uncharacterized protein</fullName>
    </submittedName>
</protein>
<evidence type="ECO:0000256" key="1">
    <source>
        <dbReference type="SAM" id="Phobius"/>
    </source>
</evidence>
<evidence type="ECO:0000313" key="2">
    <source>
        <dbReference type="EMBL" id="TCO24637.1"/>
    </source>
</evidence>
<keyword evidence="1" id="KW-1133">Transmembrane helix</keyword>
<gene>
    <name evidence="2" type="ORF">EV652_108169</name>
</gene>
<name>A0A4R2HAR7_9ACTN</name>
<evidence type="ECO:0000313" key="3">
    <source>
        <dbReference type="Proteomes" id="UP000294508"/>
    </source>
</evidence>